<name>A0A0P6XTJ3_9CHLR</name>
<evidence type="ECO:0000256" key="5">
    <source>
        <dbReference type="HAMAP-Rule" id="MF_00299"/>
    </source>
</evidence>
<comment type="similarity">
    <text evidence="1 5">Belongs to the KptA/TPT1 family.</text>
</comment>
<dbReference type="Proteomes" id="UP000050502">
    <property type="component" value="Unassembled WGS sequence"/>
</dbReference>
<sequence>MPNRNAQRRNLSKFLSLVLRHRPEVLGRSLDPAGWVDVEALIQAAQAHGRRFTRDMLEEVVATSPKRRFEFSADGRRIRATYGHSIPVELGLEPVAPPARLFHGTVRPRLNAILRTGLLPQQRTHVHLSDDVATARRVGARHGRDVVVLAVDAARMAADGWRFYHPAPTIWLTERVPPDYLQLVDDDEQT</sequence>
<dbReference type="InterPro" id="IPR042081">
    <property type="entry name" value="RNA_2'-PTrans_C"/>
</dbReference>
<dbReference type="PANTHER" id="PTHR12684:SF2">
    <property type="entry name" value="TRNA 2'-PHOSPHOTRANSFERASE 1"/>
    <property type="match status" value="1"/>
</dbReference>
<proteinExistence type="inferred from homology"/>
<dbReference type="Gene3D" id="1.10.10.970">
    <property type="entry name" value="RNA 2'-phosphotransferase, Tpt1/KptA family, N-terminal domain"/>
    <property type="match status" value="1"/>
</dbReference>
<dbReference type="OrthoDB" id="4537997at2"/>
<protein>
    <recommendedName>
        <fullName evidence="5">Probable RNA 2'-phosphotransferase</fullName>
        <ecNumber evidence="5">2.7.1.-</ecNumber>
    </recommendedName>
</protein>
<dbReference type="RefSeq" id="WP_054493107.1">
    <property type="nucleotide sequence ID" value="NZ_BBZA01000127.1"/>
</dbReference>
<evidence type="ECO:0000256" key="4">
    <source>
        <dbReference type="ARBA" id="ARBA00025212"/>
    </source>
</evidence>
<dbReference type="Gene3D" id="3.20.170.30">
    <property type="match status" value="1"/>
</dbReference>
<dbReference type="AlphaFoldDB" id="A0A0P6XTJ3"/>
<dbReference type="GO" id="GO:0000215">
    <property type="term" value="F:tRNA 2'-phosphotransferase activity"/>
    <property type="evidence" value="ECO:0007669"/>
    <property type="project" value="TreeGrafter"/>
</dbReference>
<dbReference type="PATRIC" id="fig|872965.6.peg.2572"/>
<dbReference type="Pfam" id="PF01885">
    <property type="entry name" value="PTS_2-RNA"/>
    <property type="match status" value="1"/>
</dbReference>
<dbReference type="GO" id="GO:0006388">
    <property type="term" value="P:tRNA splicing, via endonucleolytic cleavage and ligation"/>
    <property type="evidence" value="ECO:0007669"/>
    <property type="project" value="UniProtKB-UniRule"/>
</dbReference>
<accession>A0A0P6XTJ3</accession>
<evidence type="ECO:0000256" key="3">
    <source>
        <dbReference type="ARBA" id="ARBA00023027"/>
    </source>
</evidence>
<comment type="caution">
    <text evidence="6">The sequence shown here is derived from an EMBL/GenBank/DDBJ whole genome shotgun (WGS) entry which is preliminary data.</text>
</comment>
<dbReference type="PANTHER" id="PTHR12684">
    <property type="entry name" value="PUTATIVE PHOSPHOTRANSFERASE"/>
    <property type="match status" value="1"/>
</dbReference>
<evidence type="ECO:0000256" key="2">
    <source>
        <dbReference type="ARBA" id="ARBA00022679"/>
    </source>
</evidence>
<evidence type="ECO:0000256" key="1">
    <source>
        <dbReference type="ARBA" id="ARBA00009836"/>
    </source>
</evidence>
<evidence type="ECO:0000313" key="6">
    <source>
        <dbReference type="EMBL" id="KPL86597.1"/>
    </source>
</evidence>
<dbReference type="InterPro" id="IPR002745">
    <property type="entry name" value="Ptrans_KptA/Tpt1"/>
</dbReference>
<dbReference type="EMBL" id="LGKN01000009">
    <property type="protein sequence ID" value="KPL86597.1"/>
    <property type="molecule type" value="Genomic_DNA"/>
</dbReference>
<reference evidence="6 7" key="1">
    <citation type="submission" date="2015-07" db="EMBL/GenBank/DDBJ databases">
        <title>Whole genome sequence of Ardenticatena maritima DSM 23922.</title>
        <authorList>
            <person name="Hemp J."/>
            <person name="Ward L.M."/>
            <person name="Pace L.A."/>
            <person name="Fischer W.W."/>
        </authorList>
    </citation>
    <scope>NUCLEOTIDE SEQUENCE [LARGE SCALE GENOMIC DNA]</scope>
    <source>
        <strain evidence="6 7">110S</strain>
    </source>
</reference>
<dbReference type="EC" id="2.7.1.-" evidence="5"/>
<evidence type="ECO:0000313" key="7">
    <source>
        <dbReference type="Proteomes" id="UP000050502"/>
    </source>
</evidence>
<gene>
    <name evidence="5" type="primary">kptA</name>
    <name evidence="6" type="ORF">SE16_14610</name>
</gene>
<dbReference type="GO" id="GO:0003950">
    <property type="term" value="F:NAD+ poly-ADP-ribosyltransferase activity"/>
    <property type="evidence" value="ECO:0007669"/>
    <property type="project" value="InterPro"/>
</dbReference>
<comment type="function">
    <text evidence="4 5">Removes the 2'-phosphate from RNA via an intermediate in which the phosphate is ADP-ribosylated by NAD followed by a presumed transesterification to release the RNA and generate ADP-ribose 1''-2''-cyclic phosphate (APPR&gt;P). May function as an ADP-ribosylase.</text>
</comment>
<dbReference type="InterPro" id="IPR022928">
    <property type="entry name" value="RNA_2'-PTrans_KptA"/>
</dbReference>
<dbReference type="SUPFAM" id="SSF56399">
    <property type="entry name" value="ADP-ribosylation"/>
    <property type="match status" value="1"/>
</dbReference>
<dbReference type="HAMAP" id="MF_00299">
    <property type="entry name" value="KptA"/>
    <property type="match status" value="1"/>
</dbReference>
<keyword evidence="2 5" id="KW-0808">Transferase</keyword>
<dbReference type="InterPro" id="IPR042080">
    <property type="entry name" value="RNA_2'-PTrans_N"/>
</dbReference>
<organism evidence="6 7">
    <name type="scientific">Ardenticatena maritima</name>
    <dbReference type="NCBI Taxonomy" id="872965"/>
    <lineage>
        <taxon>Bacteria</taxon>
        <taxon>Bacillati</taxon>
        <taxon>Chloroflexota</taxon>
        <taxon>Ardenticatenia</taxon>
        <taxon>Ardenticatenales</taxon>
        <taxon>Ardenticatenaceae</taxon>
        <taxon>Ardenticatena</taxon>
    </lineage>
</organism>
<keyword evidence="3 5" id="KW-0520">NAD</keyword>